<keyword evidence="3" id="KW-1185">Reference proteome</keyword>
<evidence type="ECO:0000313" key="2">
    <source>
        <dbReference type="EMBL" id="ADU28201.1"/>
    </source>
</evidence>
<gene>
    <name evidence="2" type="ordered locus">Ethha_2708</name>
</gene>
<proteinExistence type="predicted"/>
<reference evidence="2 3" key="1">
    <citation type="submission" date="2010-12" db="EMBL/GenBank/DDBJ databases">
        <title>Complete sequence of Ethanoligenens harbinense YUAN-3.</title>
        <authorList>
            <person name="Lucas S."/>
            <person name="Copeland A."/>
            <person name="Lapidus A."/>
            <person name="Cheng J.-F."/>
            <person name="Bruce D."/>
            <person name="Goodwin L."/>
            <person name="Pitluck S."/>
            <person name="Chertkov O."/>
            <person name="Misra M."/>
            <person name="Detter J.C."/>
            <person name="Han C."/>
            <person name="Tapia R."/>
            <person name="Land M."/>
            <person name="Hauser L."/>
            <person name="Jeffries C."/>
            <person name="Kyrpides N."/>
            <person name="Ivanova N."/>
            <person name="Mikhailova N."/>
            <person name="Wang A."/>
            <person name="Mouttaki H."/>
            <person name="He Z."/>
            <person name="Zhou J."/>
            <person name="Hemme C.L."/>
            <person name="Woyke T."/>
        </authorList>
    </citation>
    <scope>NUCLEOTIDE SEQUENCE [LARGE SCALE GENOMIC DNA]</scope>
    <source>
        <strain evidence="3">DSM 18485 / JCM 12961 / CGMCC 1.5033 / YUAN-3</strain>
    </source>
</reference>
<dbReference type="HOGENOM" id="CLU_063820_0_0_9"/>
<dbReference type="eggNOG" id="COG1474">
    <property type="taxonomic scope" value="Bacteria"/>
</dbReference>
<organism evidence="2 3">
    <name type="scientific">Ethanoligenens harbinense (strain DSM 18485 / JCM 12961 / CGMCC 1.5033 / YUAN-3)</name>
    <dbReference type="NCBI Taxonomy" id="663278"/>
    <lineage>
        <taxon>Bacteria</taxon>
        <taxon>Bacillati</taxon>
        <taxon>Bacillota</taxon>
        <taxon>Clostridia</taxon>
        <taxon>Eubacteriales</taxon>
        <taxon>Oscillospiraceae</taxon>
        <taxon>Ethanoligenens</taxon>
    </lineage>
</organism>
<feature type="coiled-coil region" evidence="1">
    <location>
        <begin position="307"/>
        <end position="334"/>
    </location>
</feature>
<dbReference type="KEGG" id="eha:Ethha_2708"/>
<dbReference type="STRING" id="663278.Ethha_2708"/>
<keyword evidence="1" id="KW-0175">Coiled coil</keyword>
<dbReference type="AlphaFoldDB" id="E6U7S8"/>
<dbReference type="RefSeq" id="WP_013486544.1">
    <property type="nucleotide sequence ID" value="NC_014828.1"/>
</dbReference>
<accession>E6U7S8</accession>
<dbReference type="EMBL" id="CP002400">
    <property type="protein sequence ID" value="ADU28201.1"/>
    <property type="molecule type" value="Genomic_DNA"/>
</dbReference>
<evidence type="ECO:0000256" key="1">
    <source>
        <dbReference type="SAM" id="Coils"/>
    </source>
</evidence>
<name>E6U7S8_ETHHY</name>
<dbReference type="Proteomes" id="UP000001551">
    <property type="component" value="Chromosome"/>
</dbReference>
<evidence type="ECO:0000313" key="3">
    <source>
        <dbReference type="Proteomes" id="UP000001551"/>
    </source>
</evidence>
<protein>
    <submittedName>
        <fullName evidence="2">Uncharacterized protein</fullName>
    </submittedName>
</protein>
<sequence>MQKSGGVSSFFRRPGLPGENGSQAEGFYDIQDGWTAYILAGGTSGMKTVLLRQIGEALEAAGEPIETAVSTPGDDCLDGLRAPGLRACVLDGLRFGGYLPACPGIGERVVGLDDALDTEKLAPYRARVLIFHARRLAAEDRASRFLTAAGDLLTDNTRLALECVDLQKMDASAARLAHRLFPQGRRQGKESVRLLTAVTADGIRSFCAQTAEPFSNVYILEDEYGVGSLFLGRLRDAALKAGQNVVSCPCPLFSQDRPEHLLLPGVSTAFFTSCRFHPVEGYRHIHIRRFLDNTVLAKGRVRASFNRKAARELIKQASLLLAEARENRRMVEELYSAAIKPHVLDALAEHMAAEILSARHNPE</sequence>